<dbReference type="EMBL" id="SOBT01000008">
    <property type="protein sequence ID" value="TDU31832.1"/>
    <property type="molecule type" value="Genomic_DNA"/>
</dbReference>
<comment type="caution">
    <text evidence="2">The sequence shown here is derived from an EMBL/GenBank/DDBJ whole genome shotgun (WGS) entry which is preliminary data.</text>
</comment>
<keyword evidence="3" id="KW-1185">Reference proteome</keyword>
<dbReference type="InterPro" id="IPR003779">
    <property type="entry name" value="CMD-like"/>
</dbReference>
<dbReference type="PANTHER" id="PTHR33570">
    <property type="entry name" value="4-CARBOXYMUCONOLACTONE DECARBOXYLASE FAMILY PROTEIN"/>
    <property type="match status" value="1"/>
</dbReference>
<reference evidence="2 3" key="1">
    <citation type="submission" date="2019-03" db="EMBL/GenBank/DDBJ databases">
        <title>Genomic Encyclopedia of Type Strains, Phase IV (KMG-IV): sequencing the most valuable type-strain genomes for metagenomic binning, comparative biology and taxonomic classification.</title>
        <authorList>
            <person name="Goeker M."/>
        </authorList>
    </citation>
    <scope>NUCLEOTIDE SEQUENCE [LARGE SCALE GENOMIC DNA]</scope>
    <source>
        <strain evidence="2 3">DSM 26377</strain>
    </source>
</reference>
<protein>
    <submittedName>
        <fullName evidence="2">4-carboxymuconolactone decarboxylase</fullName>
    </submittedName>
</protein>
<dbReference type="OrthoDB" id="9801400at2"/>
<feature type="domain" description="Carboxymuconolactone decarboxylase-like" evidence="1">
    <location>
        <begin position="19"/>
        <end position="103"/>
    </location>
</feature>
<dbReference type="SUPFAM" id="SSF69118">
    <property type="entry name" value="AhpD-like"/>
    <property type="match status" value="1"/>
</dbReference>
<organism evidence="2 3">
    <name type="scientific">Panacagrimonas perspica</name>
    <dbReference type="NCBI Taxonomy" id="381431"/>
    <lineage>
        <taxon>Bacteria</taxon>
        <taxon>Pseudomonadati</taxon>
        <taxon>Pseudomonadota</taxon>
        <taxon>Gammaproteobacteria</taxon>
        <taxon>Nevskiales</taxon>
        <taxon>Nevskiaceae</taxon>
        <taxon>Panacagrimonas</taxon>
    </lineage>
</organism>
<dbReference type="Gene3D" id="1.20.1290.10">
    <property type="entry name" value="AhpD-like"/>
    <property type="match status" value="1"/>
</dbReference>
<accession>A0A4R7PDK9</accession>
<dbReference type="GO" id="GO:0051920">
    <property type="term" value="F:peroxiredoxin activity"/>
    <property type="evidence" value="ECO:0007669"/>
    <property type="project" value="InterPro"/>
</dbReference>
<evidence type="ECO:0000313" key="3">
    <source>
        <dbReference type="Proteomes" id="UP000295341"/>
    </source>
</evidence>
<dbReference type="Pfam" id="PF02627">
    <property type="entry name" value="CMD"/>
    <property type="match status" value="1"/>
</dbReference>
<gene>
    <name evidence="2" type="ORF">DFR24_1214</name>
</gene>
<sequence length="115" mass="12536">MPSKELRDSLRGIFGDVAPKLAELTETVVFDDVWERKALSKRDRSVVTVSALIAMGRLEQLPAHMGRALDNGVTQAEIEEIVTHLAIYAGFPCAISAARIANEVFQERAAKRSGG</sequence>
<dbReference type="PANTHER" id="PTHR33570:SF9">
    <property type="entry name" value="BLL4600 PROTEIN"/>
    <property type="match status" value="1"/>
</dbReference>
<proteinExistence type="predicted"/>
<name>A0A4R7PDK9_9GAMM</name>
<dbReference type="AlphaFoldDB" id="A0A4R7PDK9"/>
<dbReference type="InterPro" id="IPR029032">
    <property type="entry name" value="AhpD-like"/>
</dbReference>
<dbReference type="RefSeq" id="WP_133880389.1">
    <property type="nucleotide sequence ID" value="NZ_MWIN01000012.1"/>
</dbReference>
<dbReference type="InterPro" id="IPR052512">
    <property type="entry name" value="4CMD/NDH-1_regulator"/>
</dbReference>
<evidence type="ECO:0000313" key="2">
    <source>
        <dbReference type="EMBL" id="TDU31832.1"/>
    </source>
</evidence>
<evidence type="ECO:0000259" key="1">
    <source>
        <dbReference type="Pfam" id="PF02627"/>
    </source>
</evidence>
<dbReference type="Proteomes" id="UP000295341">
    <property type="component" value="Unassembled WGS sequence"/>
</dbReference>